<dbReference type="Proteomes" id="UP000250235">
    <property type="component" value="Unassembled WGS sequence"/>
</dbReference>
<feature type="region of interest" description="Disordered" evidence="3">
    <location>
        <begin position="56"/>
        <end position="86"/>
    </location>
</feature>
<evidence type="ECO:0000256" key="3">
    <source>
        <dbReference type="SAM" id="MobiDB-lite"/>
    </source>
</evidence>
<dbReference type="PROSITE" id="PS51334">
    <property type="entry name" value="PRONE"/>
    <property type="match status" value="1"/>
</dbReference>
<dbReference type="InterPro" id="IPR038937">
    <property type="entry name" value="RopGEF"/>
</dbReference>
<organism evidence="5 6">
    <name type="scientific">Dorcoceras hygrometricum</name>
    <dbReference type="NCBI Taxonomy" id="472368"/>
    <lineage>
        <taxon>Eukaryota</taxon>
        <taxon>Viridiplantae</taxon>
        <taxon>Streptophyta</taxon>
        <taxon>Embryophyta</taxon>
        <taxon>Tracheophyta</taxon>
        <taxon>Spermatophyta</taxon>
        <taxon>Magnoliopsida</taxon>
        <taxon>eudicotyledons</taxon>
        <taxon>Gunneridae</taxon>
        <taxon>Pentapetalae</taxon>
        <taxon>asterids</taxon>
        <taxon>lamiids</taxon>
        <taxon>Lamiales</taxon>
        <taxon>Gesneriaceae</taxon>
        <taxon>Didymocarpoideae</taxon>
        <taxon>Trichosporeae</taxon>
        <taxon>Loxocarpinae</taxon>
        <taxon>Dorcoceras</taxon>
    </lineage>
</organism>
<feature type="domain" description="PRONE" evidence="4">
    <location>
        <begin position="111"/>
        <end position="493"/>
    </location>
</feature>
<protein>
    <submittedName>
        <fullName evidence="5">Rop guanine nucleotide exchange factor 7-like</fullName>
    </submittedName>
</protein>
<dbReference type="InterPro" id="IPR005512">
    <property type="entry name" value="PRONE_dom"/>
</dbReference>
<evidence type="ECO:0000313" key="6">
    <source>
        <dbReference type="Proteomes" id="UP000250235"/>
    </source>
</evidence>
<dbReference type="Pfam" id="PF03759">
    <property type="entry name" value="PRONE"/>
    <property type="match status" value="1"/>
</dbReference>
<proteinExistence type="predicted"/>
<evidence type="ECO:0000313" key="5">
    <source>
        <dbReference type="EMBL" id="KZV53410.1"/>
    </source>
</evidence>
<dbReference type="AlphaFoldDB" id="A0A2Z7D344"/>
<dbReference type="EMBL" id="KQ990516">
    <property type="protein sequence ID" value="KZV53410.1"/>
    <property type="molecule type" value="Genomic_DNA"/>
</dbReference>
<feature type="compositionally biased region" description="Low complexity" evidence="3">
    <location>
        <begin position="70"/>
        <end position="79"/>
    </location>
</feature>
<evidence type="ECO:0000259" key="4">
    <source>
        <dbReference type="PROSITE" id="PS51334"/>
    </source>
</evidence>
<evidence type="ECO:0000256" key="2">
    <source>
        <dbReference type="PROSITE-ProRule" id="PRU00663"/>
    </source>
</evidence>
<keyword evidence="6" id="KW-1185">Reference proteome</keyword>
<name>A0A2Z7D344_9LAMI</name>
<dbReference type="GO" id="GO:0005886">
    <property type="term" value="C:plasma membrane"/>
    <property type="evidence" value="ECO:0007669"/>
    <property type="project" value="UniProtKB-ARBA"/>
</dbReference>
<feature type="region of interest" description="Disordered" evidence="3">
    <location>
        <begin position="570"/>
        <end position="615"/>
    </location>
</feature>
<dbReference type="Gene3D" id="1.20.58.2010">
    <property type="entry name" value="PRONE domain, subdomain 1"/>
    <property type="match status" value="2"/>
</dbReference>
<sequence length="615" mass="68394">MVVTNALYCASSYKVEAKMEGFVNGSENCGAGVESVGSFLNLKQVGSVESSSSTDFLSSEVNANDENSSSEHSSSSPISIGWPMQRDKLPHSANPEVFEEVEKSHLDSKKLEKQGSSLSELDMMKERLSKLLLGEDMSGCGNGVCTALALSNAITNLCATLFGQVWRLEPLTTDKKLMWRREMEWLLCVSDHIVELIPSWQTLPDGSKLEIMTSRPRSDLFINLPALRKLDNMLLEILDSFKNSEFWYVDQGIVAPVADGSASFRKPVPRQENKWWLPVPRVPPGGLSDDSRKMLQHRRDCTNQILKAAMAINSASLAEMDIPDSFTEALPKNAKASLGDLIHRYLNSDQFSPEYLLDCLDFSSDYHALEIANRVEASIYVWRRKTNLNPLHSSHRSSSRSSWEMVKDLMIDADKRDLLADRAESLLLCMRQRFPGLPQTTLDMSKIQFNKDVGKSILESYSRVLESLAFNIVARIDDLLYVDDMSKHSDQVVSISKVGVITCESIGIPLAASSTPYRTAFATPSFSPSQHISPVKIEESPPYIESSKLSLRGLGVKRILTDYLSVDAKGKEPSSSIRKSHPFSSRRREIPASLSVESSKVAVSPQDPHESSEEE</sequence>
<dbReference type="PANTHER" id="PTHR33101:SF14">
    <property type="entry name" value="ROP GUANINE NUCLEOTIDE EXCHANGE FACTOR 7"/>
    <property type="match status" value="1"/>
</dbReference>
<gene>
    <name evidence="5" type="ORF">F511_10196</name>
</gene>
<dbReference type="FunFam" id="1.20.58.2010:FF:000004">
    <property type="entry name" value="Rop guanine nucleotide exchange factor 1"/>
    <property type="match status" value="1"/>
</dbReference>
<reference evidence="5 6" key="1">
    <citation type="journal article" date="2015" name="Proc. Natl. Acad. Sci. U.S.A.">
        <title>The resurrection genome of Boea hygrometrica: A blueprint for survival of dehydration.</title>
        <authorList>
            <person name="Xiao L."/>
            <person name="Yang G."/>
            <person name="Zhang L."/>
            <person name="Yang X."/>
            <person name="Zhao S."/>
            <person name="Ji Z."/>
            <person name="Zhou Q."/>
            <person name="Hu M."/>
            <person name="Wang Y."/>
            <person name="Chen M."/>
            <person name="Xu Y."/>
            <person name="Jin H."/>
            <person name="Xiao X."/>
            <person name="Hu G."/>
            <person name="Bao F."/>
            <person name="Hu Y."/>
            <person name="Wan P."/>
            <person name="Li L."/>
            <person name="Deng X."/>
            <person name="Kuang T."/>
            <person name="Xiang C."/>
            <person name="Zhu J.K."/>
            <person name="Oliver M.J."/>
            <person name="He Y."/>
        </authorList>
    </citation>
    <scope>NUCLEOTIDE SEQUENCE [LARGE SCALE GENOMIC DNA]</scope>
    <source>
        <strain evidence="6">cv. XS01</strain>
    </source>
</reference>
<evidence type="ECO:0000256" key="1">
    <source>
        <dbReference type="ARBA" id="ARBA00022658"/>
    </source>
</evidence>
<dbReference type="FunFam" id="1.20.58.2010:FF:000001">
    <property type="entry name" value="Rop guanine nucleotide exchange factor 14"/>
    <property type="match status" value="1"/>
</dbReference>
<dbReference type="GO" id="GO:0005085">
    <property type="term" value="F:guanyl-nucleotide exchange factor activity"/>
    <property type="evidence" value="ECO:0007669"/>
    <property type="project" value="UniProtKB-UniRule"/>
</dbReference>
<accession>A0A2Z7D344</accession>
<dbReference type="OrthoDB" id="1053009at2759"/>
<keyword evidence="1 2" id="KW-0344">Guanine-nucleotide releasing factor</keyword>
<dbReference type="PANTHER" id="PTHR33101">
    <property type="entry name" value="ROP GUANINE NUCLEOTIDE EXCHANGE FACTOR 1"/>
    <property type="match status" value="1"/>
</dbReference>